<evidence type="ECO:0000313" key="12">
    <source>
        <dbReference type="Proteomes" id="UP000279600"/>
    </source>
</evidence>
<accession>A0A3S9MY78</accession>
<evidence type="ECO:0000256" key="4">
    <source>
        <dbReference type="ARBA" id="ARBA00022801"/>
    </source>
</evidence>
<dbReference type="PANTHER" id="PTHR22993:SF9">
    <property type="entry name" value="FORMAMIDOPYRIMIDINE-DNA GLYCOSYLASE"/>
    <property type="match status" value="1"/>
</dbReference>
<evidence type="ECO:0000313" key="11">
    <source>
        <dbReference type="EMBL" id="AZQ44092.1"/>
    </source>
</evidence>
<proteinExistence type="inferred from homology"/>
<keyword evidence="5" id="KW-0238">DNA-binding</keyword>
<sequence>MPELPEVQGYKTYIDSTSLHHTIESMDCRDDRLLKKDIRTFKKHLVGVQLSGTRRIGKYSFVETTGDKILVMHFGMTGKPTYYKDADARPKFGHIVLSFENGFQLVFENKRKFGWWDLIDDIEAYKKEHDLSDDARELSLDDFKKSLSSRKTDIKKVIMDQSVAAGIGNWLADEVLYQAKIHPQLKVADMSEERIEHLHKTMQEVIEVTIEHDAHYSDFPDHYLMHIREEGADCHHTSSKIKKIKVGGRATYFSPQWQEK</sequence>
<dbReference type="GO" id="GO:0003684">
    <property type="term" value="F:damaged DNA binding"/>
    <property type="evidence" value="ECO:0007669"/>
    <property type="project" value="InterPro"/>
</dbReference>
<evidence type="ECO:0000256" key="9">
    <source>
        <dbReference type="ARBA" id="ARBA00023295"/>
    </source>
</evidence>
<evidence type="ECO:0000256" key="2">
    <source>
        <dbReference type="ARBA" id="ARBA00009409"/>
    </source>
</evidence>
<dbReference type="SUPFAM" id="SSF81624">
    <property type="entry name" value="N-terminal domain of MutM-like DNA repair proteins"/>
    <property type="match status" value="1"/>
</dbReference>
<dbReference type="PANTHER" id="PTHR22993">
    <property type="entry name" value="FORMAMIDOPYRIMIDINE-DNA GLYCOSYLASE"/>
    <property type="match status" value="1"/>
</dbReference>
<evidence type="ECO:0000259" key="10">
    <source>
        <dbReference type="PROSITE" id="PS51068"/>
    </source>
</evidence>
<dbReference type="OrthoDB" id="9800855at2"/>
<dbReference type="EMBL" id="CP034549">
    <property type="protein sequence ID" value="AZQ44092.1"/>
    <property type="molecule type" value="Genomic_DNA"/>
</dbReference>
<evidence type="ECO:0000256" key="6">
    <source>
        <dbReference type="ARBA" id="ARBA00023204"/>
    </source>
</evidence>
<keyword evidence="4" id="KW-0378">Hydrolase</keyword>
<evidence type="ECO:0000256" key="8">
    <source>
        <dbReference type="ARBA" id="ARBA00023268"/>
    </source>
</evidence>
<keyword evidence="7" id="KW-0456">Lyase</keyword>
<keyword evidence="12" id="KW-1185">Reference proteome</keyword>
<protein>
    <submittedName>
        <fullName evidence="11">Fpg/Nei family DNA glycosylase</fullName>
    </submittedName>
</protein>
<dbReference type="InterPro" id="IPR015886">
    <property type="entry name" value="H2TH_FPG"/>
</dbReference>
<dbReference type="GO" id="GO:0016829">
    <property type="term" value="F:lyase activity"/>
    <property type="evidence" value="ECO:0007669"/>
    <property type="project" value="UniProtKB-KW"/>
</dbReference>
<comment type="similarity">
    <text evidence="2">Belongs to the FPG family.</text>
</comment>
<dbReference type="GO" id="GO:0003906">
    <property type="term" value="F:DNA-(apurinic or apyrimidinic site) endonuclease activity"/>
    <property type="evidence" value="ECO:0007669"/>
    <property type="project" value="InterPro"/>
</dbReference>
<gene>
    <name evidence="11" type="ORF">EJ995_07555</name>
</gene>
<reference evidence="11 12" key="1">
    <citation type="submission" date="2018-12" db="EMBL/GenBank/DDBJ databases">
        <title>Complete genome of Nonlabens sp. MJ115.</title>
        <authorList>
            <person name="Choi H.S."/>
            <person name="Jung J."/>
        </authorList>
    </citation>
    <scope>NUCLEOTIDE SEQUENCE [LARGE SCALE GENOMIC DNA]</scope>
    <source>
        <strain evidence="11 12">MJ115</strain>
    </source>
</reference>
<dbReference type="GO" id="GO:0008534">
    <property type="term" value="F:oxidized purine nucleobase lesion DNA N-glycosylase activity"/>
    <property type="evidence" value="ECO:0007669"/>
    <property type="project" value="UniProtKB-EC"/>
</dbReference>
<dbReference type="KEGG" id="noj:EJ995_07555"/>
<dbReference type="GO" id="GO:0006284">
    <property type="term" value="P:base-excision repair"/>
    <property type="evidence" value="ECO:0007669"/>
    <property type="project" value="InterPro"/>
</dbReference>
<organism evidence="11 12">
    <name type="scientific">Nonlabens ponticola</name>
    <dbReference type="NCBI Taxonomy" id="2496866"/>
    <lineage>
        <taxon>Bacteria</taxon>
        <taxon>Pseudomonadati</taxon>
        <taxon>Bacteroidota</taxon>
        <taxon>Flavobacteriia</taxon>
        <taxon>Flavobacteriales</taxon>
        <taxon>Flavobacteriaceae</taxon>
        <taxon>Nonlabens</taxon>
    </lineage>
</organism>
<comment type="catalytic activity">
    <reaction evidence="1">
        <text>Hydrolysis of DNA containing ring-opened 7-methylguanine residues, releasing 2,6-diamino-4-hydroxy-5-(N-methyl)formamidopyrimidine.</text>
        <dbReference type="EC" id="3.2.2.23"/>
    </reaction>
</comment>
<keyword evidence="6" id="KW-0234">DNA repair</keyword>
<dbReference type="SMART" id="SM01232">
    <property type="entry name" value="H2TH"/>
    <property type="match status" value="1"/>
</dbReference>
<keyword evidence="3" id="KW-0227">DNA damage</keyword>
<evidence type="ECO:0000256" key="1">
    <source>
        <dbReference type="ARBA" id="ARBA00001668"/>
    </source>
</evidence>
<dbReference type="Pfam" id="PF06831">
    <property type="entry name" value="H2TH"/>
    <property type="match status" value="1"/>
</dbReference>
<dbReference type="SMART" id="SM00898">
    <property type="entry name" value="Fapy_DNA_glyco"/>
    <property type="match status" value="1"/>
</dbReference>
<evidence type="ECO:0000256" key="5">
    <source>
        <dbReference type="ARBA" id="ARBA00023125"/>
    </source>
</evidence>
<dbReference type="Proteomes" id="UP000279600">
    <property type="component" value="Chromosome"/>
</dbReference>
<dbReference type="Pfam" id="PF01149">
    <property type="entry name" value="Fapy_DNA_glyco"/>
    <property type="match status" value="1"/>
</dbReference>
<keyword evidence="8" id="KW-0511">Multifunctional enzyme</keyword>
<dbReference type="InterPro" id="IPR035937">
    <property type="entry name" value="FPG_N"/>
</dbReference>
<dbReference type="RefSeq" id="WP_126447187.1">
    <property type="nucleotide sequence ID" value="NZ_CP034549.1"/>
</dbReference>
<dbReference type="Gene3D" id="1.10.8.50">
    <property type="match status" value="1"/>
</dbReference>
<dbReference type="GO" id="GO:0008270">
    <property type="term" value="F:zinc ion binding"/>
    <property type="evidence" value="ECO:0007669"/>
    <property type="project" value="InterPro"/>
</dbReference>
<dbReference type="Gene3D" id="3.20.190.10">
    <property type="entry name" value="MutM-like, N-terminal"/>
    <property type="match status" value="1"/>
</dbReference>
<dbReference type="PROSITE" id="PS51068">
    <property type="entry name" value="FPG_CAT"/>
    <property type="match status" value="1"/>
</dbReference>
<dbReference type="InterPro" id="IPR012319">
    <property type="entry name" value="FPG_cat"/>
</dbReference>
<dbReference type="CDD" id="cd08976">
    <property type="entry name" value="BaFpgNei_N_4"/>
    <property type="match status" value="1"/>
</dbReference>
<evidence type="ECO:0000256" key="7">
    <source>
        <dbReference type="ARBA" id="ARBA00023239"/>
    </source>
</evidence>
<dbReference type="InterPro" id="IPR010979">
    <property type="entry name" value="Ribosomal_uS13-like_H2TH"/>
</dbReference>
<dbReference type="AlphaFoldDB" id="A0A3S9MY78"/>
<evidence type="ECO:0000256" key="3">
    <source>
        <dbReference type="ARBA" id="ARBA00022763"/>
    </source>
</evidence>
<keyword evidence="9" id="KW-0326">Glycosidase</keyword>
<feature type="domain" description="Formamidopyrimidine-DNA glycosylase catalytic" evidence="10">
    <location>
        <begin position="2"/>
        <end position="114"/>
    </location>
</feature>
<name>A0A3S9MY78_9FLAO</name>
<dbReference type="SUPFAM" id="SSF46946">
    <property type="entry name" value="S13-like H2TH domain"/>
    <property type="match status" value="1"/>
</dbReference>